<protein>
    <recommendedName>
        <fullName evidence="19">KIND domain-containing protein</fullName>
    </recommendedName>
</protein>
<dbReference type="GO" id="GO:0005938">
    <property type="term" value="C:cell cortex"/>
    <property type="evidence" value="ECO:0007669"/>
    <property type="project" value="TreeGrafter"/>
</dbReference>
<keyword evidence="7" id="KW-0963">Cytoplasm</keyword>
<evidence type="ECO:0000256" key="3">
    <source>
        <dbReference type="ARBA" id="ARBA00004413"/>
    </source>
</evidence>
<feature type="domain" description="KIND" evidence="16">
    <location>
        <begin position="1"/>
        <end position="33"/>
    </location>
</feature>
<dbReference type="SMART" id="SM00246">
    <property type="entry name" value="WH2"/>
    <property type="match status" value="2"/>
</dbReference>
<comment type="similarity">
    <text evidence="4">Belongs to the spire family.</text>
</comment>
<evidence type="ECO:0000313" key="17">
    <source>
        <dbReference type="EnsemblMetazoa" id="GBRI024908-PA"/>
    </source>
</evidence>
<evidence type="ECO:0000256" key="11">
    <source>
        <dbReference type="ARBA" id="ARBA00023203"/>
    </source>
</evidence>
<dbReference type="GO" id="GO:0051295">
    <property type="term" value="P:establishment of meiotic spindle localization"/>
    <property type="evidence" value="ECO:0007669"/>
    <property type="project" value="TreeGrafter"/>
</dbReference>
<dbReference type="CDD" id="cd22068">
    <property type="entry name" value="WH2_DmSpire_r3-like"/>
    <property type="match status" value="1"/>
</dbReference>
<evidence type="ECO:0000256" key="4">
    <source>
        <dbReference type="ARBA" id="ARBA00010956"/>
    </source>
</evidence>
<evidence type="ECO:0008006" key="19">
    <source>
        <dbReference type="Google" id="ProtNLM"/>
    </source>
</evidence>
<evidence type="ECO:0000313" key="18">
    <source>
        <dbReference type="Proteomes" id="UP000091820"/>
    </source>
</evidence>
<evidence type="ECO:0000256" key="12">
    <source>
        <dbReference type="ARBA" id="ARBA00023212"/>
    </source>
</evidence>
<dbReference type="GO" id="GO:0030659">
    <property type="term" value="C:cytoplasmic vesicle membrane"/>
    <property type="evidence" value="ECO:0007669"/>
    <property type="project" value="UniProtKB-SubCell"/>
</dbReference>
<dbReference type="EnsemblMetazoa" id="GBRI024908-RA">
    <property type="protein sequence ID" value="GBRI024908-PA"/>
    <property type="gene ID" value="GBRI024908"/>
</dbReference>
<evidence type="ECO:0000256" key="6">
    <source>
        <dbReference type="ARBA" id="ARBA00022475"/>
    </source>
</evidence>
<dbReference type="GO" id="GO:0036089">
    <property type="term" value="P:cleavage furrow formation"/>
    <property type="evidence" value="ECO:0007669"/>
    <property type="project" value="TreeGrafter"/>
</dbReference>
<sequence>MFKQACANHIKPIVPEEHYKAVCRALVTETLELRIFLQQVLNDNVAKLHLKSEFQTSQQELAKLGFNDWARFWVQVIDELRRGVRLKKATYERAPIEYELTPYEILMEDIRSRKYQLRKVMVNGEIPPRVKKDAQALILEFIRSRPPLKKASDRKLPPPIKRTPSPHEQLMDSIRKGRTLKHISPPAPPRLKDRFRIHKRLTIAINN</sequence>
<keyword evidence="6" id="KW-1003">Cell membrane</keyword>
<evidence type="ECO:0000256" key="10">
    <source>
        <dbReference type="ARBA" id="ARBA00023136"/>
    </source>
</evidence>
<keyword evidence="10" id="KW-0472">Membrane</keyword>
<evidence type="ECO:0000256" key="9">
    <source>
        <dbReference type="ARBA" id="ARBA00022927"/>
    </source>
</evidence>
<evidence type="ECO:0000256" key="2">
    <source>
        <dbReference type="ARBA" id="ARBA00004245"/>
    </source>
</evidence>
<dbReference type="GO" id="GO:0005886">
    <property type="term" value="C:plasma membrane"/>
    <property type="evidence" value="ECO:0007669"/>
    <property type="project" value="UniProtKB-SubCell"/>
</dbReference>
<dbReference type="AlphaFoldDB" id="A0A1A9WMD6"/>
<organism evidence="17 18">
    <name type="scientific">Glossina brevipalpis</name>
    <dbReference type="NCBI Taxonomy" id="37001"/>
    <lineage>
        <taxon>Eukaryota</taxon>
        <taxon>Metazoa</taxon>
        <taxon>Ecdysozoa</taxon>
        <taxon>Arthropoda</taxon>
        <taxon>Hexapoda</taxon>
        <taxon>Insecta</taxon>
        <taxon>Pterygota</taxon>
        <taxon>Neoptera</taxon>
        <taxon>Endopterygota</taxon>
        <taxon>Diptera</taxon>
        <taxon>Brachycera</taxon>
        <taxon>Muscomorpha</taxon>
        <taxon>Hippoboscoidea</taxon>
        <taxon>Glossinidae</taxon>
        <taxon>Glossina</taxon>
    </lineage>
</organism>
<dbReference type="GO" id="GO:0048193">
    <property type="term" value="P:Golgi vesicle transport"/>
    <property type="evidence" value="ECO:0007669"/>
    <property type="project" value="TreeGrafter"/>
</dbReference>
<proteinExistence type="inferred from homology"/>
<dbReference type="PROSITE" id="PS51377">
    <property type="entry name" value="KIND"/>
    <property type="match status" value="1"/>
</dbReference>
<dbReference type="GO" id="GO:0045010">
    <property type="term" value="P:actin nucleation"/>
    <property type="evidence" value="ECO:0007669"/>
    <property type="project" value="InterPro"/>
</dbReference>
<dbReference type="STRING" id="37001.A0A1A9WMD6"/>
<evidence type="ECO:0000256" key="8">
    <source>
        <dbReference type="ARBA" id="ARBA00022737"/>
    </source>
</evidence>
<keyword evidence="13" id="KW-0968">Cytoplasmic vesicle</keyword>
<dbReference type="GO" id="GO:0040038">
    <property type="term" value="P:polar body extrusion after meiotic divisions"/>
    <property type="evidence" value="ECO:0007669"/>
    <property type="project" value="TreeGrafter"/>
</dbReference>
<reference evidence="18" key="1">
    <citation type="submission" date="2014-03" db="EMBL/GenBank/DDBJ databases">
        <authorList>
            <person name="Aksoy S."/>
            <person name="Warren W."/>
            <person name="Wilson R.K."/>
        </authorList>
    </citation>
    <scope>NUCLEOTIDE SEQUENCE [LARGE SCALE GENOMIC DNA]</scope>
    <source>
        <strain evidence="18">IAEA</strain>
    </source>
</reference>
<name>A0A1A9WMD6_9MUSC</name>
<dbReference type="PANTHER" id="PTHR21345:SF3">
    <property type="entry name" value="PROTEIN SPIRE"/>
    <property type="match status" value="1"/>
</dbReference>
<comment type="subcellular location">
    <subcellularLocation>
        <location evidence="3">Cell membrane</location>
        <topology evidence="3">Peripheral membrane protein</topology>
        <orientation evidence="3">Cytoplasmic side</orientation>
    </subcellularLocation>
    <subcellularLocation>
        <location evidence="2">Cytoplasm</location>
        <location evidence="2">Cytoskeleton</location>
    </subcellularLocation>
    <subcellularLocation>
        <location evidence="1">Cytoplasmic vesicle membrane</location>
        <topology evidence="1">Peripheral membrane protein</topology>
        <orientation evidence="1">Cytoplasmic side</orientation>
    </subcellularLocation>
</comment>
<dbReference type="PANTHER" id="PTHR21345">
    <property type="entry name" value="SPIRE"/>
    <property type="match status" value="1"/>
</dbReference>
<keyword evidence="8" id="KW-0677">Repeat</keyword>
<feature type="domain" description="WH2" evidence="15">
    <location>
        <begin position="166"/>
        <end position="183"/>
    </location>
</feature>
<dbReference type="GO" id="GO:0003779">
    <property type="term" value="F:actin binding"/>
    <property type="evidence" value="ECO:0007669"/>
    <property type="project" value="UniProtKB-KW"/>
</dbReference>
<dbReference type="Gene3D" id="1.10.510.10">
    <property type="entry name" value="Transferase(Phosphotransferase) domain 1"/>
    <property type="match status" value="1"/>
</dbReference>
<evidence type="ECO:0000259" key="16">
    <source>
        <dbReference type="PROSITE" id="PS51377"/>
    </source>
</evidence>
<evidence type="ECO:0000259" key="15">
    <source>
        <dbReference type="PROSITE" id="PS51082"/>
    </source>
</evidence>
<dbReference type="PROSITE" id="PS51082">
    <property type="entry name" value="WH2"/>
    <property type="match status" value="1"/>
</dbReference>
<dbReference type="GO" id="GO:0008017">
    <property type="term" value="F:microtubule binding"/>
    <property type="evidence" value="ECO:0007669"/>
    <property type="project" value="TreeGrafter"/>
</dbReference>
<evidence type="ECO:0000256" key="1">
    <source>
        <dbReference type="ARBA" id="ARBA00004180"/>
    </source>
</evidence>
<keyword evidence="9" id="KW-0653">Protein transport</keyword>
<dbReference type="CDD" id="cd22067">
    <property type="entry name" value="WH2_DmSpire_r1-like"/>
    <property type="match status" value="1"/>
</dbReference>
<evidence type="ECO:0000256" key="5">
    <source>
        <dbReference type="ARBA" id="ARBA00022448"/>
    </source>
</evidence>
<keyword evidence="18" id="KW-1185">Reference proteome</keyword>
<dbReference type="GO" id="GO:0005856">
    <property type="term" value="C:cytoskeleton"/>
    <property type="evidence" value="ECO:0007669"/>
    <property type="project" value="UniProtKB-SubCell"/>
</dbReference>
<feature type="region of interest" description="Disordered" evidence="14">
    <location>
        <begin position="149"/>
        <end position="169"/>
    </location>
</feature>
<evidence type="ECO:0000256" key="7">
    <source>
        <dbReference type="ARBA" id="ARBA00022490"/>
    </source>
</evidence>
<evidence type="ECO:0000256" key="14">
    <source>
        <dbReference type="SAM" id="MobiDB-lite"/>
    </source>
</evidence>
<dbReference type="InterPro" id="IPR003124">
    <property type="entry name" value="WH2_dom"/>
</dbReference>
<evidence type="ECO:0000256" key="13">
    <source>
        <dbReference type="ARBA" id="ARBA00023329"/>
    </source>
</evidence>
<accession>A0A1A9WMD6</accession>
<reference evidence="17" key="2">
    <citation type="submission" date="2020-05" db="UniProtKB">
        <authorList>
            <consortium name="EnsemblMetazoa"/>
        </authorList>
    </citation>
    <scope>IDENTIFICATION</scope>
    <source>
        <strain evidence="17">IAEA</strain>
    </source>
</reference>
<keyword evidence="12" id="KW-0206">Cytoskeleton</keyword>
<dbReference type="GO" id="GO:0015031">
    <property type="term" value="P:protein transport"/>
    <property type="evidence" value="ECO:0007669"/>
    <property type="project" value="UniProtKB-KW"/>
</dbReference>
<dbReference type="Pfam" id="PF16474">
    <property type="entry name" value="KIND"/>
    <property type="match status" value="1"/>
</dbReference>
<keyword evidence="11" id="KW-0009">Actin-binding</keyword>
<dbReference type="InterPro" id="IPR029901">
    <property type="entry name" value="Spire"/>
</dbReference>
<keyword evidence="5" id="KW-0813">Transport</keyword>
<dbReference type="InterPro" id="IPR011019">
    <property type="entry name" value="KIND_dom"/>
</dbReference>
<dbReference type="GO" id="GO:0051639">
    <property type="term" value="P:actin filament network formation"/>
    <property type="evidence" value="ECO:0007669"/>
    <property type="project" value="TreeGrafter"/>
</dbReference>
<dbReference type="Proteomes" id="UP000091820">
    <property type="component" value="Unassembled WGS sequence"/>
</dbReference>
<dbReference type="GO" id="GO:0030041">
    <property type="term" value="P:actin filament polymerization"/>
    <property type="evidence" value="ECO:0007669"/>
    <property type="project" value="TreeGrafter"/>
</dbReference>
<dbReference type="VEuPathDB" id="VectorBase:GBRI024908"/>